<gene>
    <name evidence="2" type="ORF">GGD57_003255</name>
</gene>
<dbReference type="Proteomes" id="UP000540909">
    <property type="component" value="Unassembled WGS sequence"/>
</dbReference>
<evidence type="ECO:0000313" key="3">
    <source>
        <dbReference type="Proteomes" id="UP000540909"/>
    </source>
</evidence>
<name>A0A7W6R594_9HYPH</name>
<evidence type="ECO:0000256" key="1">
    <source>
        <dbReference type="SAM" id="MobiDB-lite"/>
    </source>
</evidence>
<dbReference type="AlphaFoldDB" id="A0A7W6R594"/>
<sequence length="142" mass="15534">MSVTELPAGQQALSLRTAGSQVDPSESFNEARRQNEWLKLERERLIQQVESGRLIDKAKIEGMAKSMCREIQARINRLPNLADSLALAVSREGTFGARHCLSEHTEKLSAEIWAILTGDIAVGISIHASSLGALLEAEEPGR</sequence>
<reference evidence="2 3" key="1">
    <citation type="submission" date="2020-08" db="EMBL/GenBank/DDBJ databases">
        <title>Genomic Encyclopedia of Type Strains, Phase IV (KMG-V): Genome sequencing to study the core and pangenomes of soil and plant-associated prokaryotes.</title>
        <authorList>
            <person name="Whitman W."/>
        </authorList>
    </citation>
    <scope>NUCLEOTIDE SEQUENCE [LARGE SCALE GENOMIC DNA]</scope>
    <source>
        <strain evidence="2 3">SEMIA 4089</strain>
    </source>
</reference>
<dbReference type="EMBL" id="JACIFY010000011">
    <property type="protein sequence ID" value="MBB4236665.1"/>
    <property type="molecule type" value="Genomic_DNA"/>
</dbReference>
<organism evidence="2 3">
    <name type="scientific">Rhizobium esperanzae</name>
    <dbReference type="NCBI Taxonomy" id="1967781"/>
    <lineage>
        <taxon>Bacteria</taxon>
        <taxon>Pseudomonadati</taxon>
        <taxon>Pseudomonadota</taxon>
        <taxon>Alphaproteobacteria</taxon>
        <taxon>Hyphomicrobiales</taxon>
        <taxon>Rhizobiaceae</taxon>
        <taxon>Rhizobium/Agrobacterium group</taxon>
        <taxon>Rhizobium</taxon>
    </lineage>
</organism>
<feature type="region of interest" description="Disordered" evidence="1">
    <location>
        <begin position="1"/>
        <end position="28"/>
    </location>
</feature>
<dbReference type="RefSeq" id="WP_184471252.1">
    <property type="nucleotide sequence ID" value="NZ_JACIFY010000011.1"/>
</dbReference>
<proteinExistence type="predicted"/>
<accession>A0A7W6R594</accession>
<evidence type="ECO:0000313" key="2">
    <source>
        <dbReference type="EMBL" id="MBB4236665.1"/>
    </source>
</evidence>
<protein>
    <submittedName>
        <fullName evidence="2">Uncharacterized protein</fullName>
    </submittedName>
</protein>
<comment type="caution">
    <text evidence="2">The sequence shown here is derived from an EMBL/GenBank/DDBJ whole genome shotgun (WGS) entry which is preliminary data.</text>
</comment>
<feature type="compositionally biased region" description="Polar residues" evidence="1">
    <location>
        <begin position="11"/>
        <end position="28"/>
    </location>
</feature>